<dbReference type="InterPro" id="IPR010987">
    <property type="entry name" value="Glutathione-S-Trfase_C-like"/>
</dbReference>
<evidence type="ECO:0000313" key="2">
    <source>
        <dbReference type="EMBL" id="EXJ72168.1"/>
    </source>
</evidence>
<dbReference type="STRING" id="1182543.W9WW34"/>
<dbReference type="Gene3D" id="3.40.30.110">
    <property type="match status" value="2"/>
</dbReference>
<proteinExistence type="predicted"/>
<reference evidence="2 3" key="1">
    <citation type="submission" date="2013-03" db="EMBL/GenBank/DDBJ databases">
        <title>The Genome Sequence of Cladophialophora psammophila CBS 110553.</title>
        <authorList>
            <consortium name="The Broad Institute Genomics Platform"/>
            <person name="Cuomo C."/>
            <person name="de Hoog S."/>
            <person name="Gorbushina A."/>
            <person name="Walker B."/>
            <person name="Young S.K."/>
            <person name="Zeng Q."/>
            <person name="Gargeya S."/>
            <person name="Fitzgerald M."/>
            <person name="Haas B."/>
            <person name="Abouelleil A."/>
            <person name="Allen A.W."/>
            <person name="Alvarado L."/>
            <person name="Arachchi H.M."/>
            <person name="Berlin A.M."/>
            <person name="Chapman S.B."/>
            <person name="Gainer-Dewar J."/>
            <person name="Goldberg J."/>
            <person name="Griggs A."/>
            <person name="Gujja S."/>
            <person name="Hansen M."/>
            <person name="Howarth C."/>
            <person name="Imamovic A."/>
            <person name="Ireland A."/>
            <person name="Larimer J."/>
            <person name="McCowan C."/>
            <person name="Murphy C."/>
            <person name="Pearson M."/>
            <person name="Poon T.W."/>
            <person name="Priest M."/>
            <person name="Roberts A."/>
            <person name="Saif S."/>
            <person name="Shea T."/>
            <person name="Sisk P."/>
            <person name="Sykes S."/>
            <person name="Wortman J."/>
            <person name="Nusbaum C."/>
            <person name="Birren B."/>
        </authorList>
    </citation>
    <scope>NUCLEOTIDE SEQUENCE [LARGE SCALE GENOMIC DNA]</scope>
    <source>
        <strain evidence="2 3">CBS 110553</strain>
    </source>
</reference>
<protein>
    <recommendedName>
        <fullName evidence="1">GST C-terminal domain-containing protein</fullName>
    </recommendedName>
</protein>
<dbReference type="Proteomes" id="UP000019471">
    <property type="component" value="Unassembled WGS sequence"/>
</dbReference>
<accession>W9WW34</accession>
<dbReference type="Gene3D" id="1.20.1050.10">
    <property type="match status" value="1"/>
</dbReference>
<dbReference type="EMBL" id="AMGX01000006">
    <property type="protein sequence ID" value="EXJ72168.1"/>
    <property type="molecule type" value="Genomic_DNA"/>
</dbReference>
<gene>
    <name evidence="2" type="ORF">A1O5_04672</name>
</gene>
<dbReference type="Pfam" id="PF25907">
    <property type="entry name" value="DUF7962"/>
    <property type="match status" value="1"/>
</dbReference>
<dbReference type="AlphaFoldDB" id="W9WW34"/>
<sequence length="292" mass="32467">MPRPDLSALGVKYRRIPVMAIGRDVYCDSRIIIRKLEDLFPEGALGASTAEDKAIEKFLEIWNIEAGIFTRASQLIPTSMPLLNDPKFTKDREEFSGRPWSKEHIAENRPEAVAAIRSGFRFLETTLLADGRKWVLKTEKPTLADIEAIWTFDWLNGLKGALPRELISDQKYPKVFAWIARFNDALKIAKAQAPKPATLKGDAAVERILNAPFADKDLGIDLADPLGLQQGAEVEVFPIDSGTQHHDQGRLIGLTEDEVVLSTQAKGTEVRLHFPRTGFRIRAVTGGGQSKL</sequence>
<keyword evidence="3" id="KW-1185">Reference proteome</keyword>
<dbReference type="InterPro" id="IPR058268">
    <property type="entry name" value="DUF7962"/>
</dbReference>
<dbReference type="eggNOG" id="ENOG502S039">
    <property type="taxonomic scope" value="Eukaryota"/>
</dbReference>
<dbReference type="GeneID" id="19189393"/>
<evidence type="ECO:0000259" key="1">
    <source>
        <dbReference type="PROSITE" id="PS50405"/>
    </source>
</evidence>
<dbReference type="RefSeq" id="XP_007743466.1">
    <property type="nucleotide sequence ID" value="XM_007745276.1"/>
</dbReference>
<dbReference type="InterPro" id="IPR036282">
    <property type="entry name" value="Glutathione-S-Trfase_C_sf"/>
</dbReference>
<comment type="caution">
    <text evidence="2">The sequence shown here is derived from an EMBL/GenBank/DDBJ whole genome shotgun (WGS) entry which is preliminary data.</text>
</comment>
<dbReference type="SUPFAM" id="SSF47616">
    <property type="entry name" value="GST C-terminal domain-like"/>
    <property type="match status" value="1"/>
</dbReference>
<name>W9WW34_9EURO</name>
<evidence type="ECO:0000313" key="3">
    <source>
        <dbReference type="Proteomes" id="UP000019471"/>
    </source>
</evidence>
<dbReference type="OrthoDB" id="202840at2759"/>
<organism evidence="2 3">
    <name type="scientific">Cladophialophora psammophila CBS 110553</name>
    <dbReference type="NCBI Taxonomy" id="1182543"/>
    <lineage>
        <taxon>Eukaryota</taxon>
        <taxon>Fungi</taxon>
        <taxon>Dikarya</taxon>
        <taxon>Ascomycota</taxon>
        <taxon>Pezizomycotina</taxon>
        <taxon>Eurotiomycetes</taxon>
        <taxon>Chaetothyriomycetidae</taxon>
        <taxon>Chaetothyriales</taxon>
        <taxon>Herpotrichiellaceae</taxon>
        <taxon>Cladophialophora</taxon>
    </lineage>
</organism>
<dbReference type="PROSITE" id="PS50405">
    <property type="entry name" value="GST_CTER"/>
    <property type="match status" value="1"/>
</dbReference>
<dbReference type="HOGENOM" id="CLU_039745_0_0_1"/>
<dbReference type="CDD" id="cd00299">
    <property type="entry name" value="GST_C_family"/>
    <property type="match status" value="1"/>
</dbReference>
<feature type="domain" description="GST C-terminal" evidence="1">
    <location>
        <begin position="51"/>
        <end position="213"/>
    </location>
</feature>